<feature type="transmembrane region" description="Helical" evidence="2">
    <location>
        <begin position="373"/>
        <end position="394"/>
    </location>
</feature>
<dbReference type="InterPro" id="IPR001119">
    <property type="entry name" value="SLH_dom"/>
</dbReference>
<feature type="signal peptide" evidence="3">
    <location>
        <begin position="1"/>
        <end position="19"/>
    </location>
</feature>
<accession>A0ABX7S4E5</accession>
<name>A0ABX7S4E5_9BACT</name>
<dbReference type="InterPro" id="IPR051465">
    <property type="entry name" value="Cell_Envelope_Struct_Comp"/>
</dbReference>
<evidence type="ECO:0000313" key="5">
    <source>
        <dbReference type="EMBL" id="QTA37316.1"/>
    </source>
</evidence>
<gene>
    <name evidence="5" type="ORF">JYK00_06125</name>
</gene>
<keyword evidence="1" id="KW-0175">Coiled coil</keyword>
<evidence type="ECO:0000256" key="3">
    <source>
        <dbReference type="SAM" id="SignalP"/>
    </source>
</evidence>
<keyword evidence="6" id="KW-1185">Reference proteome</keyword>
<protein>
    <submittedName>
        <fullName evidence="5">S-layer homology domain-containing protein</fullName>
    </submittedName>
</protein>
<dbReference type="Proteomes" id="UP000671862">
    <property type="component" value="Chromosome"/>
</dbReference>
<evidence type="ECO:0000256" key="1">
    <source>
        <dbReference type="SAM" id="Coils"/>
    </source>
</evidence>
<organism evidence="5 6">
    <name type="scientific">Thermosipho ferrireducens</name>
    <dbReference type="NCBI Taxonomy" id="2571116"/>
    <lineage>
        <taxon>Bacteria</taxon>
        <taxon>Thermotogati</taxon>
        <taxon>Thermotogota</taxon>
        <taxon>Thermotogae</taxon>
        <taxon>Thermotogales</taxon>
        <taxon>Fervidobacteriaceae</taxon>
        <taxon>Thermosipho</taxon>
    </lineage>
</organism>
<sequence>MRKYLAIIVILLVSAFAIAAINDVPKNHWAYEAVTQLEEAGIITGYPDGTFRGTSNVTRYELAVFLARTMNTIESELGEIIKNRYLNSLRLISANKDQLDALYKVVKDVSNAIDELEMKVAKLEEATKDLENLKITVDIHEGDITTLYGITGDLKKDVAVLKNKTSNLSEISTAIDKLNKALDIHDKDIIKIYEELTKKATKKDVESVVNTSLENVNGQIEFLYKKIAKTEEDVKAYTDEKLVEVKGKVANIEANVNDAIPMLRNLVYQNASNIKNLEKKLVKLIGVKVKSIDNKINEVNEIATFNSDTLNGLAMKLGEVEYSLRKQIEKVQKSVDQAALKSDVENLTKVVETKADKTDVETLGKKVDSVNTLSIIGIVLGAVGLGIAIYAGFLKTP</sequence>
<feature type="chain" id="PRO_5046130492" evidence="3">
    <location>
        <begin position="20"/>
        <end position="397"/>
    </location>
</feature>
<dbReference type="PANTHER" id="PTHR43308">
    <property type="entry name" value="OUTER MEMBRANE PROTEIN ALPHA-RELATED"/>
    <property type="match status" value="1"/>
</dbReference>
<dbReference type="RefSeq" id="WP_207566041.1">
    <property type="nucleotide sequence ID" value="NZ_CP071446.1"/>
</dbReference>
<feature type="coiled-coil region" evidence="1">
    <location>
        <begin position="213"/>
        <end position="240"/>
    </location>
</feature>
<dbReference type="Pfam" id="PF00395">
    <property type="entry name" value="SLH"/>
    <property type="match status" value="1"/>
</dbReference>
<dbReference type="PROSITE" id="PS51272">
    <property type="entry name" value="SLH"/>
    <property type="match status" value="1"/>
</dbReference>
<evidence type="ECO:0000259" key="4">
    <source>
        <dbReference type="PROSITE" id="PS51272"/>
    </source>
</evidence>
<dbReference type="EMBL" id="CP071446">
    <property type="protein sequence ID" value="QTA37316.1"/>
    <property type="molecule type" value="Genomic_DNA"/>
</dbReference>
<keyword evidence="2" id="KW-1133">Transmembrane helix</keyword>
<feature type="domain" description="SLH" evidence="4">
    <location>
        <begin position="17"/>
        <end position="80"/>
    </location>
</feature>
<keyword evidence="3" id="KW-0732">Signal</keyword>
<keyword evidence="2" id="KW-0812">Transmembrane</keyword>
<proteinExistence type="predicted"/>
<evidence type="ECO:0000256" key="2">
    <source>
        <dbReference type="SAM" id="Phobius"/>
    </source>
</evidence>
<keyword evidence="2" id="KW-0472">Membrane</keyword>
<dbReference type="PANTHER" id="PTHR43308:SF1">
    <property type="entry name" value="OUTER MEMBRANE PROTEIN ALPHA"/>
    <property type="match status" value="1"/>
</dbReference>
<reference evidence="5 6" key="1">
    <citation type="submission" date="2021-03" db="EMBL/GenBank/DDBJ databases">
        <title>Thermosipho ferrireducens sp.nov., an anaerobic thermophilic iron-reducing bacterium isolated from a deep-sea hydrothermal sulfide deposits.</title>
        <authorList>
            <person name="Zeng X."/>
            <person name="Chen Y."/>
            <person name="Shao Z."/>
        </authorList>
    </citation>
    <scope>NUCLEOTIDE SEQUENCE [LARGE SCALE GENOMIC DNA]</scope>
    <source>
        <strain evidence="5 6">JL129W03</strain>
    </source>
</reference>
<feature type="coiled-coil region" evidence="1">
    <location>
        <begin position="99"/>
        <end position="181"/>
    </location>
</feature>
<evidence type="ECO:0000313" key="6">
    <source>
        <dbReference type="Proteomes" id="UP000671862"/>
    </source>
</evidence>